<dbReference type="OrthoDB" id="6495301at2759"/>
<accession>A0A8H6XRU2</accession>
<dbReference type="EMBL" id="JACAZI010000012">
    <property type="protein sequence ID" value="KAF7346875.1"/>
    <property type="molecule type" value="Genomic_DNA"/>
</dbReference>
<keyword evidence="1" id="KW-0378">Hydrolase</keyword>
<keyword evidence="4" id="KW-1185">Reference proteome</keyword>
<proteinExistence type="predicted"/>
<protein>
    <submittedName>
        <fullName evidence="3">Esterase lipase</fullName>
    </submittedName>
</protein>
<dbReference type="Gene3D" id="3.40.50.1820">
    <property type="entry name" value="alpha/beta hydrolase"/>
    <property type="match status" value="1"/>
</dbReference>
<sequence length="291" mass="31886">MSHRLTAAPAPTISLYLFMELVDIPYIADSKDRQLAFDLYSSPSATDGSMIVFVHGGAWGADDKSAHQVCARQLAIASHCPILVPNYRLTTKANGFRHPGHAEDILHFLEFLTIWDGIPDVFNPAGRGMYLLGQSCGAHILSSIFLDSSAISPTLTPSPLVLRATKGIALSEGIFDIDLLLTRFPEYRDWFIAAAFGDQVSYADFSATLLPLREPESEHASLRWLVIHSTGDTLVDQPQSDAMYAHLRALYGAAADAHVTRNIDQLDVEHDDVPVAPLFVELIRAFVEGAQ</sequence>
<evidence type="ECO:0000259" key="2">
    <source>
        <dbReference type="Pfam" id="PF07859"/>
    </source>
</evidence>
<dbReference type="AlphaFoldDB" id="A0A8H6XRU2"/>
<name>A0A8H6XRU2_9AGAR</name>
<dbReference type="Pfam" id="PF07859">
    <property type="entry name" value="Abhydrolase_3"/>
    <property type="match status" value="1"/>
</dbReference>
<dbReference type="InterPro" id="IPR050300">
    <property type="entry name" value="GDXG_lipolytic_enzyme"/>
</dbReference>
<evidence type="ECO:0000256" key="1">
    <source>
        <dbReference type="ARBA" id="ARBA00022801"/>
    </source>
</evidence>
<dbReference type="InterPro" id="IPR029058">
    <property type="entry name" value="AB_hydrolase_fold"/>
</dbReference>
<dbReference type="SUPFAM" id="SSF53474">
    <property type="entry name" value="alpha/beta-Hydrolases"/>
    <property type="match status" value="1"/>
</dbReference>
<dbReference type="PANTHER" id="PTHR48081">
    <property type="entry name" value="AB HYDROLASE SUPERFAMILY PROTEIN C4A8.06C"/>
    <property type="match status" value="1"/>
</dbReference>
<dbReference type="GO" id="GO:0016787">
    <property type="term" value="F:hydrolase activity"/>
    <property type="evidence" value="ECO:0007669"/>
    <property type="project" value="UniProtKB-KW"/>
</dbReference>
<evidence type="ECO:0000313" key="3">
    <source>
        <dbReference type="EMBL" id="KAF7346875.1"/>
    </source>
</evidence>
<organism evidence="3 4">
    <name type="scientific">Mycena venus</name>
    <dbReference type="NCBI Taxonomy" id="2733690"/>
    <lineage>
        <taxon>Eukaryota</taxon>
        <taxon>Fungi</taxon>
        <taxon>Dikarya</taxon>
        <taxon>Basidiomycota</taxon>
        <taxon>Agaricomycotina</taxon>
        <taxon>Agaricomycetes</taxon>
        <taxon>Agaricomycetidae</taxon>
        <taxon>Agaricales</taxon>
        <taxon>Marasmiineae</taxon>
        <taxon>Mycenaceae</taxon>
        <taxon>Mycena</taxon>
    </lineage>
</organism>
<gene>
    <name evidence="3" type="ORF">MVEN_01439400</name>
</gene>
<feature type="domain" description="Alpha/beta hydrolase fold-3" evidence="2">
    <location>
        <begin position="51"/>
        <end position="249"/>
    </location>
</feature>
<reference evidence="3" key="1">
    <citation type="submission" date="2020-05" db="EMBL/GenBank/DDBJ databases">
        <title>Mycena genomes resolve the evolution of fungal bioluminescence.</title>
        <authorList>
            <person name="Tsai I.J."/>
        </authorList>
    </citation>
    <scope>NUCLEOTIDE SEQUENCE</scope>
    <source>
        <strain evidence="3">CCC161011</strain>
    </source>
</reference>
<dbReference type="Proteomes" id="UP000620124">
    <property type="component" value="Unassembled WGS sequence"/>
</dbReference>
<evidence type="ECO:0000313" key="4">
    <source>
        <dbReference type="Proteomes" id="UP000620124"/>
    </source>
</evidence>
<dbReference type="PANTHER" id="PTHR48081:SF33">
    <property type="entry name" value="KYNURENINE FORMAMIDASE"/>
    <property type="match status" value="1"/>
</dbReference>
<dbReference type="InterPro" id="IPR013094">
    <property type="entry name" value="AB_hydrolase_3"/>
</dbReference>
<comment type="caution">
    <text evidence="3">The sequence shown here is derived from an EMBL/GenBank/DDBJ whole genome shotgun (WGS) entry which is preliminary data.</text>
</comment>